<dbReference type="GO" id="GO:0016206">
    <property type="term" value="F:catechol O-methyltransferase activity"/>
    <property type="evidence" value="ECO:0007669"/>
    <property type="project" value="UniProtKB-EC"/>
</dbReference>
<protein>
    <recommendedName>
        <fullName evidence="1">catechol O-methyltransferase</fullName>
        <ecNumber evidence="1">2.1.1.6</ecNumber>
    </recommendedName>
</protein>
<evidence type="ECO:0000256" key="3">
    <source>
        <dbReference type="ARBA" id="ARBA00022679"/>
    </source>
</evidence>
<sequence length="167" mass="18599">MNVGDEKGAILDSIVCEVKPSVMLELGTYCGYSTVRIASMLPPNARLLTLEFNPAYAAVARQVIAWAGVEDKVVLIEGPSGDWIPKMKEEFGVTSFDLECGLLRTGSILLADNVICPGTPEYLEYVRGSPRYESKYFRSHLEYTRVEDGLEKSVFLGDHRYRGRSLL</sequence>
<dbReference type="InterPro" id="IPR002935">
    <property type="entry name" value="SAM_O-MeTrfase"/>
</dbReference>
<reference evidence="8" key="1">
    <citation type="journal article" date="2023" name="Front. Mar. Sci.">
        <title>A new Merluccius polli reference genome to investigate the effects of global change in West African waters.</title>
        <authorList>
            <person name="Mateo J.L."/>
            <person name="Blanco-Fernandez C."/>
            <person name="Garcia-Vazquez E."/>
            <person name="Machado-Schiaffino G."/>
        </authorList>
    </citation>
    <scope>NUCLEOTIDE SEQUENCE</scope>
    <source>
        <strain evidence="8">C29</strain>
        <tissue evidence="8">Fin</tissue>
    </source>
</reference>
<keyword evidence="6" id="KW-0128">Catecholamine metabolism</keyword>
<dbReference type="GO" id="GO:0042424">
    <property type="term" value="P:catecholamine catabolic process"/>
    <property type="evidence" value="ECO:0007669"/>
    <property type="project" value="TreeGrafter"/>
</dbReference>
<dbReference type="PANTHER" id="PTHR43836">
    <property type="entry name" value="CATECHOL O-METHYLTRANSFERASE 1-RELATED"/>
    <property type="match status" value="1"/>
</dbReference>
<keyword evidence="9" id="KW-1185">Reference proteome</keyword>
<dbReference type="Pfam" id="PF01596">
    <property type="entry name" value="Methyltransf_3"/>
    <property type="match status" value="1"/>
</dbReference>
<evidence type="ECO:0000256" key="7">
    <source>
        <dbReference type="ARBA" id="ARBA00023453"/>
    </source>
</evidence>
<dbReference type="EMBL" id="JAOPHQ010003462">
    <property type="protein sequence ID" value="KAK0142879.1"/>
    <property type="molecule type" value="Genomic_DNA"/>
</dbReference>
<keyword evidence="3" id="KW-0808">Transferase</keyword>
<evidence type="ECO:0000256" key="4">
    <source>
        <dbReference type="ARBA" id="ARBA00022691"/>
    </source>
</evidence>
<evidence type="ECO:0000256" key="6">
    <source>
        <dbReference type="ARBA" id="ARBA00022939"/>
    </source>
</evidence>
<dbReference type="CDD" id="cd02440">
    <property type="entry name" value="AdoMet_MTases"/>
    <property type="match status" value="1"/>
</dbReference>
<dbReference type="GO" id="GO:0032259">
    <property type="term" value="P:methylation"/>
    <property type="evidence" value="ECO:0007669"/>
    <property type="project" value="UniProtKB-KW"/>
</dbReference>
<accession>A0AA47MMM0</accession>
<comment type="similarity">
    <text evidence="7">Belongs to the class I-like SAM-binding methyltransferase superfamily. Cation-dependent O-methyltransferase family.</text>
</comment>
<keyword evidence="5" id="KW-0531">Neurotransmitter degradation</keyword>
<dbReference type="InterPro" id="IPR029063">
    <property type="entry name" value="SAM-dependent_MTases_sf"/>
</dbReference>
<evidence type="ECO:0000313" key="9">
    <source>
        <dbReference type="Proteomes" id="UP001174136"/>
    </source>
</evidence>
<evidence type="ECO:0000256" key="1">
    <source>
        <dbReference type="ARBA" id="ARBA00012880"/>
    </source>
</evidence>
<keyword evidence="2" id="KW-0489">Methyltransferase</keyword>
<dbReference type="EC" id="2.1.1.6" evidence="1"/>
<gene>
    <name evidence="8" type="primary">Comt</name>
    <name evidence="8" type="ORF">N1851_019182</name>
</gene>
<dbReference type="Gene3D" id="3.40.50.150">
    <property type="entry name" value="Vaccinia Virus protein VP39"/>
    <property type="match status" value="1"/>
</dbReference>
<proteinExistence type="inferred from homology"/>
<dbReference type="SUPFAM" id="SSF53335">
    <property type="entry name" value="S-adenosyl-L-methionine-dependent methyltransferases"/>
    <property type="match status" value="1"/>
</dbReference>
<comment type="caution">
    <text evidence="8">The sequence shown here is derived from an EMBL/GenBank/DDBJ whole genome shotgun (WGS) entry which is preliminary data.</text>
</comment>
<evidence type="ECO:0000313" key="8">
    <source>
        <dbReference type="EMBL" id="KAK0142879.1"/>
    </source>
</evidence>
<evidence type="ECO:0000256" key="5">
    <source>
        <dbReference type="ARBA" id="ARBA00022867"/>
    </source>
</evidence>
<dbReference type="GO" id="GO:0042417">
    <property type="term" value="P:dopamine metabolic process"/>
    <property type="evidence" value="ECO:0007669"/>
    <property type="project" value="TreeGrafter"/>
</dbReference>
<keyword evidence="4" id="KW-0949">S-adenosyl-L-methionine</keyword>
<dbReference type="AlphaFoldDB" id="A0AA47MMM0"/>
<dbReference type="GO" id="GO:0032502">
    <property type="term" value="P:developmental process"/>
    <property type="evidence" value="ECO:0007669"/>
    <property type="project" value="TreeGrafter"/>
</dbReference>
<organism evidence="8 9">
    <name type="scientific">Merluccius polli</name>
    <name type="common">Benguela hake</name>
    <name type="synonym">Merluccius cadenati</name>
    <dbReference type="NCBI Taxonomy" id="89951"/>
    <lineage>
        <taxon>Eukaryota</taxon>
        <taxon>Metazoa</taxon>
        <taxon>Chordata</taxon>
        <taxon>Craniata</taxon>
        <taxon>Vertebrata</taxon>
        <taxon>Euteleostomi</taxon>
        <taxon>Actinopterygii</taxon>
        <taxon>Neopterygii</taxon>
        <taxon>Teleostei</taxon>
        <taxon>Neoteleostei</taxon>
        <taxon>Acanthomorphata</taxon>
        <taxon>Zeiogadaria</taxon>
        <taxon>Gadariae</taxon>
        <taxon>Gadiformes</taxon>
        <taxon>Gadoidei</taxon>
        <taxon>Merlucciidae</taxon>
        <taxon>Merluccius</taxon>
    </lineage>
</organism>
<dbReference type="PANTHER" id="PTHR43836:SF10">
    <property type="entry name" value="CATECHOL O-METHYLTRANSFERASE B"/>
    <property type="match status" value="1"/>
</dbReference>
<dbReference type="Proteomes" id="UP001174136">
    <property type="component" value="Unassembled WGS sequence"/>
</dbReference>
<name>A0AA47MMM0_MERPO</name>
<dbReference type="PROSITE" id="PS51682">
    <property type="entry name" value="SAM_OMT_I"/>
    <property type="match status" value="1"/>
</dbReference>
<evidence type="ECO:0000256" key="2">
    <source>
        <dbReference type="ARBA" id="ARBA00022603"/>
    </source>
</evidence>